<protein>
    <submittedName>
        <fullName evidence="2">Haloalkane dehalogenase</fullName>
    </submittedName>
</protein>
<dbReference type="EMBL" id="JBHRSV010000028">
    <property type="protein sequence ID" value="MFC2927249.1"/>
    <property type="molecule type" value="Genomic_DNA"/>
</dbReference>
<dbReference type="PRINTS" id="PR00111">
    <property type="entry name" value="ABHYDROLASE"/>
</dbReference>
<dbReference type="InterPro" id="IPR050266">
    <property type="entry name" value="AB_hydrolase_sf"/>
</dbReference>
<dbReference type="Pfam" id="PF00561">
    <property type="entry name" value="Abhydrolase_1"/>
    <property type="match status" value="1"/>
</dbReference>
<dbReference type="Proteomes" id="UP001595379">
    <property type="component" value="Unassembled WGS sequence"/>
</dbReference>
<organism evidence="2 3">
    <name type="scientific">Hyphobacterium vulgare</name>
    <dbReference type="NCBI Taxonomy" id="1736751"/>
    <lineage>
        <taxon>Bacteria</taxon>
        <taxon>Pseudomonadati</taxon>
        <taxon>Pseudomonadota</taxon>
        <taxon>Alphaproteobacteria</taxon>
        <taxon>Maricaulales</taxon>
        <taxon>Maricaulaceae</taxon>
        <taxon>Hyphobacterium</taxon>
    </lineage>
</organism>
<dbReference type="PANTHER" id="PTHR43798:SF33">
    <property type="entry name" value="HYDROLASE, PUTATIVE (AFU_ORTHOLOGUE AFUA_2G14860)-RELATED"/>
    <property type="match status" value="1"/>
</dbReference>
<dbReference type="Gene3D" id="3.40.50.1820">
    <property type="entry name" value="alpha/beta hydrolase"/>
    <property type="match status" value="1"/>
</dbReference>
<reference evidence="3" key="1">
    <citation type="journal article" date="2019" name="Int. J. Syst. Evol. Microbiol.">
        <title>The Global Catalogue of Microorganisms (GCM) 10K type strain sequencing project: providing services to taxonomists for standard genome sequencing and annotation.</title>
        <authorList>
            <consortium name="The Broad Institute Genomics Platform"/>
            <consortium name="The Broad Institute Genome Sequencing Center for Infectious Disease"/>
            <person name="Wu L."/>
            <person name="Ma J."/>
        </authorList>
    </citation>
    <scope>NUCLEOTIDE SEQUENCE [LARGE SCALE GENOMIC DNA]</scope>
    <source>
        <strain evidence="3">KCTC 52487</strain>
    </source>
</reference>
<accession>A0ABV7A0Z8</accession>
<gene>
    <name evidence="2" type="ORF">ACFOOR_14170</name>
</gene>
<dbReference type="RefSeq" id="WP_343163238.1">
    <property type="nucleotide sequence ID" value="NZ_JBHRSV010000028.1"/>
</dbReference>
<dbReference type="InterPro" id="IPR000073">
    <property type="entry name" value="AB_hydrolase_1"/>
</dbReference>
<feature type="domain" description="AB hydrolase-1" evidence="1">
    <location>
        <begin position="47"/>
        <end position="164"/>
    </location>
</feature>
<dbReference type="InterPro" id="IPR029058">
    <property type="entry name" value="AB_hydrolase_fold"/>
</dbReference>
<evidence type="ECO:0000259" key="1">
    <source>
        <dbReference type="Pfam" id="PF00561"/>
    </source>
</evidence>
<dbReference type="InterPro" id="IPR000639">
    <property type="entry name" value="Epox_hydrolase-like"/>
</dbReference>
<evidence type="ECO:0000313" key="3">
    <source>
        <dbReference type="Proteomes" id="UP001595379"/>
    </source>
</evidence>
<dbReference type="NCBIfam" id="NF002043">
    <property type="entry name" value="PRK00870.1"/>
    <property type="match status" value="1"/>
</dbReference>
<name>A0ABV7A0Z8_9PROT</name>
<comment type="caution">
    <text evidence="2">The sequence shown here is derived from an EMBL/GenBank/DDBJ whole genome shotgun (WGS) entry which is preliminary data.</text>
</comment>
<evidence type="ECO:0000313" key="2">
    <source>
        <dbReference type="EMBL" id="MFC2927249.1"/>
    </source>
</evidence>
<keyword evidence="3" id="KW-1185">Reference proteome</keyword>
<dbReference type="SUPFAM" id="SSF53474">
    <property type="entry name" value="alpha/beta-Hydrolases"/>
    <property type="match status" value="1"/>
</dbReference>
<dbReference type="PRINTS" id="PR00412">
    <property type="entry name" value="EPOXHYDRLASE"/>
</dbReference>
<proteinExistence type="predicted"/>
<sequence length="359" mass="39859">MKILRTPDTCFENLENYPFAPHYTSIRTQDGAELRIHHIDEGPKDGPAVLCLHGEPAWSYVYRKMIPVLTAAGIRVIAPDLPGFGKSDKPASLEDYTYQSQVDWMNDWLAANDFTELTFFGQDWGGMIGLRVVADQPDRFDRVVISNTGLAYPRDVSEKELRAVEALKADPRTPTLQQMGRSLQGMAGESKVLKFATWQKFSWETENLPIGLIMYAGTSHDSRRSMAINVVLSKLGLGKIARSPVVKAYEAPYPDKSYKMGARAMPTHVPLLPGDPSTEAQLKAWAFFDAFEKPFLCAFSDDDPITGGQEAEFRKRVPGAQGQPHKTISGGGHFVQENAPEEISQTIINFIRATPAPNQ</sequence>
<dbReference type="PANTHER" id="PTHR43798">
    <property type="entry name" value="MONOACYLGLYCEROL LIPASE"/>
    <property type="match status" value="1"/>
</dbReference>